<organism evidence="1 2">
    <name type="scientific">Phytophthora lilii</name>
    <dbReference type="NCBI Taxonomy" id="2077276"/>
    <lineage>
        <taxon>Eukaryota</taxon>
        <taxon>Sar</taxon>
        <taxon>Stramenopiles</taxon>
        <taxon>Oomycota</taxon>
        <taxon>Peronosporomycetes</taxon>
        <taxon>Peronosporales</taxon>
        <taxon>Peronosporaceae</taxon>
        <taxon>Phytophthora</taxon>
    </lineage>
</organism>
<evidence type="ECO:0000313" key="2">
    <source>
        <dbReference type="Proteomes" id="UP001165083"/>
    </source>
</evidence>
<evidence type="ECO:0000313" key="1">
    <source>
        <dbReference type="EMBL" id="GMF27449.1"/>
    </source>
</evidence>
<dbReference type="EMBL" id="BSXW01000661">
    <property type="protein sequence ID" value="GMF27449.1"/>
    <property type="molecule type" value="Genomic_DNA"/>
</dbReference>
<dbReference type="AlphaFoldDB" id="A0A9W6X2H6"/>
<name>A0A9W6X2H6_9STRA</name>
<dbReference type="Proteomes" id="UP001165083">
    <property type="component" value="Unassembled WGS sequence"/>
</dbReference>
<sequence>MAAAALAAAGVGYLFVTTERQSEQEKQQRELEIQRERKLSDRLAAELVAAEANQNKSDWKATLERVVPAIVSLKLNSPKVGGDDGDVSSVELTG</sequence>
<gene>
    <name evidence="1" type="ORF">Plil01_001148400</name>
</gene>
<reference evidence="1" key="1">
    <citation type="submission" date="2023-04" db="EMBL/GenBank/DDBJ databases">
        <title>Phytophthora lilii NBRC 32176.</title>
        <authorList>
            <person name="Ichikawa N."/>
            <person name="Sato H."/>
            <person name="Tonouchi N."/>
        </authorList>
    </citation>
    <scope>NUCLEOTIDE SEQUENCE</scope>
    <source>
        <strain evidence="1">NBRC 32176</strain>
    </source>
</reference>
<accession>A0A9W6X2H6</accession>
<comment type="caution">
    <text evidence="1">The sequence shown here is derived from an EMBL/GenBank/DDBJ whole genome shotgun (WGS) entry which is preliminary data.</text>
</comment>
<dbReference type="OrthoDB" id="166802at2759"/>
<proteinExistence type="predicted"/>
<protein>
    <submittedName>
        <fullName evidence="1">Unnamed protein product</fullName>
    </submittedName>
</protein>
<keyword evidence="2" id="KW-1185">Reference proteome</keyword>